<name>A0A4R7S6Y8_9BACT</name>
<feature type="region of interest" description="Disordered" evidence="1">
    <location>
        <begin position="1"/>
        <end position="72"/>
    </location>
</feature>
<evidence type="ECO:0000313" key="3">
    <source>
        <dbReference type="Proteomes" id="UP000295662"/>
    </source>
</evidence>
<protein>
    <submittedName>
        <fullName evidence="2">Uncharacterized protein</fullName>
    </submittedName>
</protein>
<dbReference type="EMBL" id="SOCA01000002">
    <property type="protein sequence ID" value="TDU73338.1"/>
    <property type="molecule type" value="Genomic_DNA"/>
</dbReference>
<gene>
    <name evidence="2" type="ORF">EI77_01808</name>
</gene>
<organism evidence="2 3">
    <name type="scientific">Prosthecobacter fusiformis</name>
    <dbReference type="NCBI Taxonomy" id="48464"/>
    <lineage>
        <taxon>Bacteria</taxon>
        <taxon>Pseudomonadati</taxon>
        <taxon>Verrucomicrobiota</taxon>
        <taxon>Verrucomicrobiia</taxon>
        <taxon>Verrucomicrobiales</taxon>
        <taxon>Verrucomicrobiaceae</taxon>
        <taxon>Prosthecobacter</taxon>
    </lineage>
</organism>
<dbReference type="Proteomes" id="UP000295662">
    <property type="component" value="Unassembled WGS sequence"/>
</dbReference>
<dbReference type="AlphaFoldDB" id="A0A4R7S6Y8"/>
<proteinExistence type="predicted"/>
<dbReference type="RefSeq" id="WP_133794786.1">
    <property type="nucleotide sequence ID" value="NZ_SOCA01000002.1"/>
</dbReference>
<dbReference type="OrthoDB" id="9962510at2"/>
<feature type="compositionally biased region" description="Acidic residues" evidence="1">
    <location>
        <begin position="58"/>
        <end position="72"/>
    </location>
</feature>
<reference evidence="2 3" key="1">
    <citation type="submission" date="2019-03" db="EMBL/GenBank/DDBJ databases">
        <title>Genomic Encyclopedia of Archaeal and Bacterial Type Strains, Phase II (KMG-II): from individual species to whole genera.</title>
        <authorList>
            <person name="Goeker M."/>
        </authorList>
    </citation>
    <scope>NUCLEOTIDE SEQUENCE [LARGE SCALE GENOMIC DNA]</scope>
    <source>
        <strain evidence="2 3">ATCC 25309</strain>
    </source>
</reference>
<evidence type="ECO:0000313" key="2">
    <source>
        <dbReference type="EMBL" id="TDU73338.1"/>
    </source>
</evidence>
<keyword evidence="3" id="KW-1185">Reference proteome</keyword>
<accession>A0A4R7S6Y8</accession>
<comment type="caution">
    <text evidence="2">The sequence shown here is derived from an EMBL/GenBank/DDBJ whole genome shotgun (WGS) entry which is preliminary data.</text>
</comment>
<evidence type="ECO:0000256" key="1">
    <source>
        <dbReference type="SAM" id="MobiDB-lite"/>
    </source>
</evidence>
<sequence>MITTSNDPQPEQPTPNEVDVEEMPVREDDTFIDVPVPKRVTREVDSGGLSNSDKEDTQQGDEGIDDPQEITA</sequence>